<evidence type="ECO:0000259" key="1">
    <source>
        <dbReference type="Pfam" id="PF01408"/>
    </source>
</evidence>
<dbReference type="RefSeq" id="WP_184677940.1">
    <property type="nucleotide sequence ID" value="NZ_JACHGY010000001.1"/>
</dbReference>
<dbReference type="AlphaFoldDB" id="A0A7X0H6Z5"/>
<feature type="domain" description="Gfo/Idh/MocA-like oxidoreductase bacterial type C-terminal" evidence="2">
    <location>
        <begin position="201"/>
        <end position="280"/>
    </location>
</feature>
<dbReference type="InterPro" id="IPR006311">
    <property type="entry name" value="TAT_signal"/>
</dbReference>
<dbReference type="PANTHER" id="PTHR43818">
    <property type="entry name" value="BCDNA.GH03377"/>
    <property type="match status" value="1"/>
</dbReference>
<sequence length="446" mass="49877">MKPHLNRRQFVKSTLCASAAISWPGRSNAGESFKDKLNHASFGASGMAKQDIQTLLRTGGINLVAVAEVDDMRAQWLRAEHADTRIYKDWRVLFEKEGHHLDSVNVTTPDHTHASIGVTAMKMGLHVYGQKPLAHNLYETRRMSEIARETGVVTQMGIQMASSINDRLTVEVIRQGAIGKIESIHMFSDKAWGDNQPRPARVDAVPATLDWDLWCGGAPKPEYLGQGYYHPGNWRRRLDYGCGTLGDMGCHIFNPMFRVLDAKPPIRVVSLGDPATEHNWGENGRYTYTFRGNGLTSGKTLEVHWHGGSHRVPEELRKALGRHGDYMPKQGSLFVGTDGMVLKPHQRKPMLFPQSQFDDFVFPELDQRDHYVDFVSAASGAAVRPIADFADYGGPLTEVVLLGMLSSRFPGQDLEWDADSLRVTNLEQANTYIKRPNRSGWEVEGL</sequence>
<dbReference type="Proteomes" id="UP000541810">
    <property type="component" value="Unassembled WGS sequence"/>
</dbReference>
<organism evidence="3 4">
    <name type="scientific">Algisphaera agarilytica</name>
    <dbReference type="NCBI Taxonomy" id="1385975"/>
    <lineage>
        <taxon>Bacteria</taxon>
        <taxon>Pseudomonadati</taxon>
        <taxon>Planctomycetota</taxon>
        <taxon>Phycisphaerae</taxon>
        <taxon>Phycisphaerales</taxon>
        <taxon>Phycisphaeraceae</taxon>
        <taxon>Algisphaera</taxon>
    </lineage>
</organism>
<evidence type="ECO:0000313" key="4">
    <source>
        <dbReference type="Proteomes" id="UP000541810"/>
    </source>
</evidence>
<dbReference type="SUPFAM" id="SSF55347">
    <property type="entry name" value="Glyceraldehyde-3-phosphate dehydrogenase-like, C-terminal domain"/>
    <property type="match status" value="1"/>
</dbReference>
<dbReference type="InterPro" id="IPR043906">
    <property type="entry name" value="Gfo/Idh/MocA_OxRdtase_bact_C"/>
</dbReference>
<keyword evidence="4" id="KW-1185">Reference proteome</keyword>
<reference evidence="3 4" key="1">
    <citation type="submission" date="2020-08" db="EMBL/GenBank/DDBJ databases">
        <title>Genomic Encyclopedia of Type Strains, Phase IV (KMG-IV): sequencing the most valuable type-strain genomes for metagenomic binning, comparative biology and taxonomic classification.</title>
        <authorList>
            <person name="Goeker M."/>
        </authorList>
    </citation>
    <scope>NUCLEOTIDE SEQUENCE [LARGE SCALE GENOMIC DNA]</scope>
    <source>
        <strain evidence="3 4">DSM 103725</strain>
    </source>
</reference>
<dbReference type="PANTHER" id="PTHR43818:SF10">
    <property type="entry name" value="NADH-DEPENDENT DEHYDROGENASE-RELATED"/>
    <property type="match status" value="1"/>
</dbReference>
<dbReference type="GO" id="GO:0000166">
    <property type="term" value="F:nucleotide binding"/>
    <property type="evidence" value="ECO:0007669"/>
    <property type="project" value="InterPro"/>
</dbReference>
<dbReference type="PROSITE" id="PS51318">
    <property type="entry name" value="TAT"/>
    <property type="match status" value="1"/>
</dbReference>
<evidence type="ECO:0000313" key="3">
    <source>
        <dbReference type="EMBL" id="MBB6430422.1"/>
    </source>
</evidence>
<dbReference type="Pfam" id="PF01408">
    <property type="entry name" value="GFO_IDH_MocA"/>
    <property type="match status" value="1"/>
</dbReference>
<feature type="domain" description="Gfo/Idh/MocA-like oxidoreductase N-terminal" evidence="1">
    <location>
        <begin position="42"/>
        <end position="157"/>
    </location>
</feature>
<comment type="caution">
    <text evidence="3">The sequence shown here is derived from an EMBL/GenBank/DDBJ whole genome shotgun (WGS) entry which is preliminary data.</text>
</comment>
<dbReference type="Pfam" id="PF19051">
    <property type="entry name" value="GFO_IDH_MocA_C2"/>
    <property type="match status" value="1"/>
</dbReference>
<proteinExistence type="predicted"/>
<dbReference type="InterPro" id="IPR050463">
    <property type="entry name" value="Gfo/Idh/MocA_oxidrdct_glycsds"/>
</dbReference>
<accession>A0A7X0H6Z5</accession>
<name>A0A7X0H6Z5_9BACT</name>
<dbReference type="EMBL" id="JACHGY010000001">
    <property type="protein sequence ID" value="MBB6430422.1"/>
    <property type="molecule type" value="Genomic_DNA"/>
</dbReference>
<dbReference type="InterPro" id="IPR000683">
    <property type="entry name" value="Gfo/Idh/MocA-like_OxRdtase_N"/>
</dbReference>
<evidence type="ECO:0000259" key="2">
    <source>
        <dbReference type="Pfam" id="PF19051"/>
    </source>
</evidence>
<gene>
    <name evidence="3" type="ORF">HNQ40_002228</name>
</gene>
<dbReference type="Gene3D" id="3.30.360.10">
    <property type="entry name" value="Dihydrodipicolinate Reductase, domain 2"/>
    <property type="match status" value="1"/>
</dbReference>
<protein>
    <submittedName>
        <fullName evidence="3">Putative dehydrogenase</fullName>
    </submittedName>
</protein>
<dbReference type="Gene3D" id="3.40.50.720">
    <property type="entry name" value="NAD(P)-binding Rossmann-like Domain"/>
    <property type="match status" value="1"/>
</dbReference>
<dbReference type="InterPro" id="IPR036291">
    <property type="entry name" value="NAD(P)-bd_dom_sf"/>
</dbReference>
<dbReference type="SUPFAM" id="SSF51735">
    <property type="entry name" value="NAD(P)-binding Rossmann-fold domains"/>
    <property type="match status" value="1"/>
</dbReference>